<dbReference type="Proteomes" id="UP000663829">
    <property type="component" value="Unassembled WGS sequence"/>
</dbReference>
<dbReference type="PANTHER" id="PTHR34776">
    <property type="entry name" value="F17F16.3 PROTEIN"/>
    <property type="match status" value="1"/>
</dbReference>
<proteinExistence type="predicted"/>
<dbReference type="PANTHER" id="PTHR34776:SF1">
    <property type="entry name" value="F17F16.3 PROTEIN"/>
    <property type="match status" value="1"/>
</dbReference>
<dbReference type="EMBL" id="CAJOBC010002194">
    <property type="protein sequence ID" value="CAF3720710.1"/>
    <property type="molecule type" value="Genomic_DNA"/>
</dbReference>
<feature type="region of interest" description="Disordered" evidence="1">
    <location>
        <begin position="1"/>
        <end position="78"/>
    </location>
</feature>
<comment type="caution">
    <text evidence="3">The sequence shown here is derived from an EMBL/GenBank/DDBJ whole genome shotgun (WGS) entry which is preliminary data.</text>
</comment>
<sequence length="344" mass="38955">MKRSISGDEFYANKEAKLDLNNSGTNETSDHSDGNRITENNNNNSSEVDETTKAAQEKDQVHDDDNHNHPHNSDPSNIILEKGDIVFSYKPKLGVDEAAALQDVQLFHVLLEPKEDFSSSTTTKTRLLRIGKKKLPSVENKERFWGYVEKVGENIDEIVEDALESMTYNTVTQGQRQSKADRIAGKGKYMMVRHDNRTNIAYVLEVPAEIGTVQKEFNIEKECTYTVAIKNPTTPNPSQLGLAREEKVIYPKELQEKFGQLQWIPVEPKLLDYNGVEMIWIASSCDLEIELGEVGKELEDLAAETNITTEKDVLNELHLNENEHPTQPLKDGEWPKTTLQNKTD</sequence>
<dbReference type="Proteomes" id="UP000682733">
    <property type="component" value="Unassembled WGS sequence"/>
</dbReference>
<reference evidence="3" key="1">
    <citation type="submission" date="2021-02" db="EMBL/GenBank/DDBJ databases">
        <authorList>
            <person name="Nowell W R."/>
        </authorList>
    </citation>
    <scope>NUCLEOTIDE SEQUENCE</scope>
</reference>
<evidence type="ECO:0000313" key="5">
    <source>
        <dbReference type="EMBL" id="CAF3720710.1"/>
    </source>
</evidence>
<feature type="compositionally biased region" description="Basic and acidic residues" evidence="1">
    <location>
        <begin position="50"/>
        <end position="72"/>
    </location>
</feature>
<evidence type="ECO:0000256" key="1">
    <source>
        <dbReference type="SAM" id="MobiDB-lite"/>
    </source>
</evidence>
<dbReference type="EMBL" id="CAJNOK010003059">
    <property type="protein sequence ID" value="CAF0886316.1"/>
    <property type="molecule type" value="Genomic_DNA"/>
</dbReference>
<dbReference type="Proteomes" id="UP000677228">
    <property type="component" value="Unassembled WGS sequence"/>
</dbReference>
<dbReference type="EMBL" id="CAJNOQ010002194">
    <property type="protein sequence ID" value="CAF0944441.1"/>
    <property type="molecule type" value="Genomic_DNA"/>
</dbReference>
<name>A0A814CTE5_9BILA</name>
<evidence type="ECO:0000313" key="6">
    <source>
        <dbReference type="Proteomes" id="UP000663829"/>
    </source>
</evidence>
<dbReference type="EMBL" id="CAJOBA010003060">
    <property type="protein sequence ID" value="CAF3669254.1"/>
    <property type="molecule type" value="Genomic_DNA"/>
</dbReference>
<organism evidence="3 6">
    <name type="scientific">Didymodactylos carnosus</name>
    <dbReference type="NCBI Taxonomy" id="1234261"/>
    <lineage>
        <taxon>Eukaryota</taxon>
        <taxon>Metazoa</taxon>
        <taxon>Spiralia</taxon>
        <taxon>Gnathifera</taxon>
        <taxon>Rotifera</taxon>
        <taxon>Eurotatoria</taxon>
        <taxon>Bdelloidea</taxon>
        <taxon>Philodinida</taxon>
        <taxon>Philodinidae</taxon>
        <taxon>Didymodactylos</taxon>
    </lineage>
</organism>
<evidence type="ECO:0000313" key="3">
    <source>
        <dbReference type="EMBL" id="CAF0944441.1"/>
    </source>
</evidence>
<protein>
    <submittedName>
        <fullName evidence="3">Uncharacterized protein</fullName>
    </submittedName>
</protein>
<gene>
    <name evidence="3" type="ORF">GPM918_LOCUS10893</name>
    <name evidence="2" type="ORF">OVA965_LOCUS8889</name>
    <name evidence="5" type="ORF">SRO942_LOCUS10894</name>
    <name evidence="4" type="ORF">TMI583_LOCUS8885</name>
</gene>
<evidence type="ECO:0000313" key="4">
    <source>
        <dbReference type="EMBL" id="CAF3669254.1"/>
    </source>
</evidence>
<dbReference type="OrthoDB" id="9989334at2759"/>
<accession>A0A814CTE5</accession>
<evidence type="ECO:0000313" key="2">
    <source>
        <dbReference type="EMBL" id="CAF0886316.1"/>
    </source>
</evidence>
<dbReference type="AlphaFoldDB" id="A0A814CTE5"/>
<feature type="compositionally biased region" description="Basic and acidic residues" evidence="1">
    <location>
        <begin position="322"/>
        <end position="334"/>
    </location>
</feature>
<dbReference type="Proteomes" id="UP000681722">
    <property type="component" value="Unassembled WGS sequence"/>
</dbReference>
<feature type="region of interest" description="Disordered" evidence="1">
    <location>
        <begin position="322"/>
        <end position="344"/>
    </location>
</feature>
<keyword evidence="6" id="KW-1185">Reference proteome</keyword>